<dbReference type="AlphaFoldDB" id="A0A2I7QF89"/>
<protein>
    <submittedName>
        <fullName evidence="1">Uncharacterized protein</fullName>
    </submittedName>
</protein>
<evidence type="ECO:0000313" key="1">
    <source>
        <dbReference type="EMBL" id="AUR79980.1"/>
    </source>
</evidence>
<dbReference type="EMBL" id="MG053108">
    <property type="protein sequence ID" value="AUR79980.1"/>
    <property type="molecule type" value="Genomic_DNA"/>
</dbReference>
<organism evidence="1">
    <name type="scientific">Citrobacter freundii</name>
    <dbReference type="NCBI Taxonomy" id="546"/>
    <lineage>
        <taxon>Bacteria</taxon>
        <taxon>Pseudomonadati</taxon>
        <taxon>Pseudomonadota</taxon>
        <taxon>Gammaproteobacteria</taxon>
        <taxon>Enterobacterales</taxon>
        <taxon>Enterobacteriaceae</taxon>
        <taxon>Citrobacter</taxon>
        <taxon>Citrobacter freundii complex</taxon>
    </lineage>
</organism>
<proteinExistence type="predicted"/>
<gene>
    <name evidence="1" type="ORF">pCf587_0201</name>
</gene>
<keyword evidence="1" id="KW-0614">Plasmid</keyword>
<sequence length="57" mass="6246">MKVIIPIVRTSQDESFNLLGYGETESVARIAAFDALNHGSNQFDQEFEGGTLVEVSN</sequence>
<accession>A0A2I7QF89</accession>
<name>A0A2I7QF89_CITFR</name>
<reference evidence="1" key="1">
    <citation type="submission" date="2017-10" db="EMBL/GenBank/DDBJ databases">
        <title>First characterization of an IncA/C plasmid carrying blaPER-2 from Citrobacter freundii.</title>
        <authorList>
            <person name="Ruggiero M."/>
            <person name="Girlich D."/>
            <person name="Naas T."/>
            <person name="Power P."/>
            <person name="Gutkind G.G."/>
        </authorList>
    </citation>
    <scope>NUCLEOTIDE SEQUENCE</scope>
    <source>
        <strain evidence="1">33587</strain>
        <plasmid evidence="1">pCf587</plasmid>
    </source>
</reference>
<geneLocation type="plasmid" evidence="1">
    <name>pCf587</name>
</geneLocation>